<gene>
    <name evidence="1" type="ORF">GBI83_08725</name>
</gene>
<organism evidence="1 2">
    <name type="scientific">Bifidobacterium longum</name>
    <dbReference type="NCBI Taxonomy" id="216816"/>
    <lineage>
        <taxon>Bacteria</taxon>
        <taxon>Bacillati</taxon>
        <taxon>Actinomycetota</taxon>
        <taxon>Actinomycetes</taxon>
        <taxon>Bifidobacteriales</taxon>
        <taxon>Bifidobacteriaceae</taxon>
        <taxon>Bifidobacterium</taxon>
    </lineage>
</organism>
<proteinExistence type="predicted"/>
<comment type="caution">
    <text evidence="1">The sequence shown here is derived from an EMBL/GenBank/DDBJ whole genome shotgun (WGS) entry which is preliminary data.</text>
</comment>
<evidence type="ECO:0000313" key="1">
    <source>
        <dbReference type="EMBL" id="KAB7071918.1"/>
    </source>
</evidence>
<dbReference type="Proteomes" id="UP000432196">
    <property type="component" value="Unassembled WGS sequence"/>
</dbReference>
<sequence length="113" mass="12213">MWDSLTPTVLWEGASGKTGTLPLAESITDFRELIIEGNDDDHYPRLFHTAAEAGSIVLSFVGMNFVNGLASGKATLVRIADTSVQIIGHRIHVMEGNTSDTQCLTITRILGAR</sequence>
<evidence type="ECO:0000313" key="2">
    <source>
        <dbReference type="Proteomes" id="UP000432196"/>
    </source>
</evidence>
<protein>
    <submittedName>
        <fullName evidence="1">Uncharacterized protein</fullName>
    </submittedName>
</protein>
<dbReference type="EMBL" id="WDWL01000011">
    <property type="protein sequence ID" value="KAB7071918.1"/>
    <property type="molecule type" value="Genomic_DNA"/>
</dbReference>
<accession>A0A6G0GWB3</accession>
<name>A0A6G0GWB3_BIFLN</name>
<reference evidence="1 2" key="1">
    <citation type="journal article" date="2019" name="Nat. Med.">
        <title>A library of human gut bacterial isolates paired with longitudinal multiomics data enables mechanistic microbiome research.</title>
        <authorList>
            <person name="Poyet M."/>
            <person name="Groussin M."/>
            <person name="Gibbons S.M."/>
            <person name="Avila-Pacheco J."/>
            <person name="Jiang X."/>
            <person name="Kearney S.M."/>
            <person name="Perrotta A.R."/>
            <person name="Berdy B."/>
            <person name="Zhao S."/>
            <person name="Lieberman T.D."/>
            <person name="Swanson P.K."/>
            <person name="Smith M."/>
            <person name="Roesemann S."/>
            <person name="Alexander J.E."/>
            <person name="Rich S.A."/>
            <person name="Livny J."/>
            <person name="Vlamakis H."/>
            <person name="Clish C."/>
            <person name="Bullock K."/>
            <person name="Deik A."/>
            <person name="Scott J."/>
            <person name="Pierce K.A."/>
            <person name="Xavier R.J."/>
            <person name="Alm E.J."/>
        </authorList>
    </citation>
    <scope>NUCLEOTIDE SEQUENCE [LARGE SCALE GENOMIC DNA]</scope>
    <source>
        <strain evidence="1 2">BIOML-A201</strain>
    </source>
</reference>
<dbReference type="AlphaFoldDB" id="A0A6G0GWB3"/>